<keyword evidence="8 9" id="KW-0472">Membrane</keyword>
<dbReference type="PANTHER" id="PTHR48042:SF8">
    <property type="entry name" value="ABC-2 TYPE TRANSPORTER TRANSMEMBRANE DOMAIN-CONTAINING PROTEIN"/>
    <property type="match status" value="1"/>
</dbReference>
<evidence type="ECO:0000256" key="8">
    <source>
        <dbReference type="ARBA" id="ARBA00023136"/>
    </source>
</evidence>
<keyword evidence="6" id="KW-0067">ATP-binding</keyword>
<keyword evidence="12" id="KW-1185">Reference proteome</keyword>
<dbReference type="InterPro" id="IPR003593">
    <property type="entry name" value="AAA+_ATPase"/>
</dbReference>
<dbReference type="GO" id="GO:0005524">
    <property type="term" value="F:ATP binding"/>
    <property type="evidence" value="ECO:0007669"/>
    <property type="project" value="UniProtKB-KW"/>
</dbReference>
<feature type="transmembrane region" description="Helical" evidence="9">
    <location>
        <begin position="382"/>
        <end position="404"/>
    </location>
</feature>
<feature type="transmembrane region" description="Helical" evidence="9">
    <location>
        <begin position="455"/>
        <end position="480"/>
    </location>
</feature>
<dbReference type="SMART" id="SM00382">
    <property type="entry name" value="AAA"/>
    <property type="match status" value="1"/>
</dbReference>
<dbReference type="Pfam" id="PF01061">
    <property type="entry name" value="ABC2_membrane"/>
    <property type="match status" value="1"/>
</dbReference>
<dbReference type="GO" id="GO:0022857">
    <property type="term" value="F:transmembrane transporter activity"/>
    <property type="evidence" value="ECO:0000318"/>
    <property type="project" value="GO_Central"/>
</dbReference>
<evidence type="ECO:0000256" key="5">
    <source>
        <dbReference type="ARBA" id="ARBA00022741"/>
    </source>
</evidence>
<evidence type="ECO:0000313" key="11">
    <source>
        <dbReference type="EMBL" id="EOY09173.1"/>
    </source>
</evidence>
<evidence type="ECO:0000256" key="4">
    <source>
        <dbReference type="ARBA" id="ARBA00022692"/>
    </source>
</evidence>
<dbReference type="InterPro" id="IPR017871">
    <property type="entry name" value="ABC_transporter-like_CS"/>
</dbReference>
<reference evidence="11 12" key="1">
    <citation type="journal article" date="2013" name="Genome Biol.">
        <title>The genome sequence of the most widely cultivated cacao type and its use to identify candidate genes regulating pod color.</title>
        <authorList>
            <person name="Motamayor J.C."/>
            <person name="Mockaitis K."/>
            <person name="Schmutz J."/>
            <person name="Haiminen N."/>
            <person name="Iii D.L."/>
            <person name="Cornejo O."/>
            <person name="Findley S.D."/>
            <person name="Zheng P."/>
            <person name="Utro F."/>
            <person name="Royaert S."/>
            <person name="Saski C."/>
            <person name="Jenkins J."/>
            <person name="Podicheti R."/>
            <person name="Zhao M."/>
            <person name="Scheffler B.E."/>
            <person name="Stack J.C."/>
            <person name="Feltus F.A."/>
            <person name="Mustiga G.M."/>
            <person name="Amores F."/>
            <person name="Phillips W."/>
            <person name="Marelli J.P."/>
            <person name="May G.D."/>
            <person name="Shapiro H."/>
            <person name="Ma J."/>
            <person name="Bustamante C.D."/>
            <person name="Schnell R.J."/>
            <person name="Main D."/>
            <person name="Gilbert D."/>
            <person name="Parida L."/>
            <person name="Kuhn D.N."/>
        </authorList>
    </citation>
    <scope>NUCLEOTIDE SEQUENCE [LARGE SCALE GENOMIC DNA]</scope>
    <source>
        <strain evidence="12">cv. Matina 1-6</strain>
    </source>
</reference>
<evidence type="ECO:0000256" key="2">
    <source>
        <dbReference type="ARBA" id="ARBA00005814"/>
    </source>
</evidence>
<dbReference type="PROSITE" id="PS00211">
    <property type="entry name" value="ABC_TRANSPORTER_1"/>
    <property type="match status" value="1"/>
</dbReference>
<evidence type="ECO:0000256" key="1">
    <source>
        <dbReference type="ARBA" id="ARBA00004141"/>
    </source>
</evidence>
<evidence type="ECO:0000256" key="6">
    <source>
        <dbReference type="ARBA" id="ARBA00022840"/>
    </source>
</evidence>
<dbReference type="InterPro" id="IPR043926">
    <property type="entry name" value="ABCG_dom"/>
</dbReference>
<feature type="transmembrane region" description="Helical" evidence="9">
    <location>
        <begin position="550"/>
        <end position="566"/>
    </location>
</feature>
<dbReference type="HOGENOM" id="CLU_000604_57_7_1"/>
<keyword evidence="4 9" id="KW-0812">Transmembrane</keyword>
<sequence length="662" mass="74287">MDRLRRNGSGDWSELSVGKEERKAAYLVWEDLNVVTANLRNGSPRKLLNGLSGFAEPDRIMAIMGPSGSGKSTLLDALAGRLSSNVIMSGKVVFSGRSRSIGCRDISYATQEDVFLGTLTVRETLTYSAQLRLPNTLTKKEMDNIVEDTIHKMGLQDCADRVIGNWHLRGISGGEKRRLSVGVEILTQPHVLFLDEPTSGLDSASAFFVIQVLRNIAHDERIVVCSIHHPSSDVFNLFDDLYLLSGGETVYFGDAQHAVKFFADAGFPCPTRRNPPDHFLGCINSDFDKIIAILTQTRKHFEMMPLSSGSSTNLTTTEIKARLVERYKASDDARNARKKIQEFALIEENCSKSNTSKPGWLEQLRTLTRRSSLNICRDIGYYWLRIVFYILVSLSAGSFFFNMGTSNSAILLRGKFNGFIYGLMIVLSIGGLPFFTEEIKVFRRERFGGHYGEAVFVLSNFLSSLPFVAAISIGSGTILYYMVNLHRGLSHYCYLCINLLCCIAVAETCMLIVTVLVPNLLMAIGASAGLAVLVMMPTGIFRRPLDLPRFFWYYPMYYISYVAWAVEGQYKNDMIGLEFDPPVPGEPKLKGEMILRNTFGVKLHHSKWWDLAALASLLAVLRILFYTVLRYKERASSILHRFCATTIQHPFRTFHQGSKSSW</sequence>
<protein>
    <submittedName>
        <fullName evidence="11">ABC transporter G family member 15 isoform 1</fullName>
    </submittedName>
</protein>
<dbReference type="PROSITE" id="PS50893">
    <property type="entry name" value="ABC_TRANSPORTER_2"/>
    <property type="match status" value="1"/>
</dbReference>
<feature type="transmembrane region" description="Helical" evidence="9">
    <location>
        <begin position="520"/>
        <end position="538"/>
    </location>
</feature>
<dbReference type="SUPFAM" id="SSF52540">
    <property type="entry name" value="P-loop containing nucleoside triphosphate hydrolases"/>
    <property type="match status" value="1"/>
</dbReference>
<keyword evidence="5" id="KW-0547">Nucleotide-binding</keyword>
<dbReference type="InterPro" id="IPR052215">
    <property type="entry name" value="Plant_ABCG"/>
</dbReference>
<feature type="transmembrane region" description="Helical" evidence="9">
    <location>
        <begin position="492"/>
        <end position="514"/>
    </location>
</feature>
<dbReference type="Pfam" id="PF19055">
    <property type="entry name" value="ABC2_membrane_7"/>
    <property type="match status" value="1"/>
</dbReference>
<evidence type="ECO:0000256" key="7">
    <source>
        <dbReference type="ARBA" id="ARBA00022989"/>
    </source>
</evidence>
<evidence type="ECO:0000256" key="9">
    <source>
        <dbReference type="SAM" id="Phobius"/>
    </source>
</evidence>
<keyword evidence="7 9" id="KW-1133">Transmembrane helix</keyword>
<comment type="similarity">
    <text evidence="2">Belongs to the ABC transporter superfamily. ABCG family. Eye pigment precursor importer (TC 3.A.1.204) subfamily.</text>
</comment>
<dbReference type="eggNOG" id="KOG0061">
    <property type="taxonomic scope" value="Eukaryota"/>
</dbReference>
<dbReference type="GO" id="GO:0005886">
    <property type="term" value="C:plasma membrane"/>
    <property type="evidence" value="ECO:0000318"/>
    <property type="project" value="GO_Central"/>
</dbReference>
<keyword evidence="3" id="KW-0813">Transport</keyword>
<dbReference type="Gramene" id="EOY09173">
    <property type="protein sequence ID" value="EOY09173"/>
    <property type="gene ID" value="TCM_024571"/>
</dbReference>
<dbReference type="InParanoid" id="A0A061EX20"/>
<name>A0A061EX20_THECC</name>
<dbReference type="InterPro" id="IPR027417">
    <property type="entry name" value="P-loop_NTPase"/>
</dbReference>
<dbReference type="Proteomes" id="UP000026915">
    <property type="component" value="Chromosome 5"/>
</dbReference>
<feature type="transmembrane region" description="Helical" evidence="9">
    <location>
        <begin position="608"/>
        <end position="629"/>
    </location>
</feature>
<dbReference type="Pfam" id="PF00005">
    <property type="entry name" value="ABC_tran"/>
    <property type="match status" value="1"/>
</dbReference>
<proteinExistence type="inferred from homology"/>
<dbReference type="GO" id="GO:0016887">
    <property type="term" value="F:ATP hydrolysis activity"/>
    <property type="evidence" value="ECO:0007669"/>
    <property type="project" value="InterPro"/>
</dbReference>
<dbReference type="InterPro" id="IPR003439">
    <property type="entry name" value="ABC_transporter-like_ATP-bd"/>
</dbReference>
<dbReference type="EMBL" id="CM001883">
    <property type="protein sequence ID" value="EOY09173.1"/>
    <property type="molecule type" value="Genomic_DNA"/>
</dbReference>
<dbReference type="OMA" id="GTILYYM"/>
<gene>
    <name evidence="11" type="ORF">TCM_024571</name>
</gene>
<dbReference type="PANTHER" id="PTHR48042">
    <property type="entry name" value="ABC TRANSPORTER G FAMILY MEMBER 11"/>
    <property type="match status" value="1"/>
</dbReference>
<dbReference type="GO" id="GO:0055085">
    <property type="term" value="P:transmembrane transport"/>
    <property type="evidence" value="ECO:0000318"/>
    <property type="project" value="GO_Central"/>
</dbReference>
<dbReference type="AlphaFoldDB" id="A0A061EX20"/>
<dbReference type="GO" id="GO:0140359">
    <property type="term" value="F:ABC-type transporter activity"/>
    <property type="evidence" value="ECO:0007669"/>
    <property type="project" value="InterPro"/>
</dbReference>
<evidence type="ECO:0000313" key="12">
    <source>
        <dbReference type="Proteomes" id="UP000026915"/>
    </source>
</evidence>
<organism evidence="11 12">
    <name type="scientific">Theobroma cacao</name>
    <name type="common">Cacao</name>
    <name type="synonym">Cocoa</name>
    <dbReference type="NCBI Taxonomy" id="3641"/>
    <lineage>
        <taxon>Eukaryota</taxon>
        <taxon>Viridiplantae</taxon>
        <taxon>Streptophyta</taxon>
        <taxon>Embryophyta</taxon>
        <taxon>Tracheophyta</taxon>
        <taxon>Spermatophyta</taxon>
        <taxon>Magnoliopsida</taxon>
        <taxon>eudicotyledons</taxon>
        <taxon>Gunneridae</taxon>
        <taxon>Pentapetalae</taxon>
        <taxon>rosids</taxon>
        <taxon>malvids</taxon>
        <taxon>Malvales</taxon>
        <taxon>Malvaceae</taxon>
        <taxon>Byttnerioideae</taxon>
        <taxon>Theobroma</taxon>
    </lineage>
</organism>
<feature type="domain" description="ABC transporter" evidence="10">
    <location>
        <begin position="27"/>
        <end position="271"/>
    </location>
</feature>
<evidence type="ECO:0000256" key="3">
    <source>
        <dbReference type="ARBA" id="ARBA00022448"/>
    </source>
</evidence>
<accession>A0A061EX20</accession>
<dbReference type="Gene3D" id="3.40.50.300">
    <property type="entry name" value="P-loop containing nucleotide triphosphate hydrolases"/>
    <property type="match status" value="1"/>
</dbReference>
<evidence type="ECO:0000259" key="10">
    <source>
        <dbReference type="PROSITE" id="PS50893"/>
    </source>
</evidence>
<comment type="subcellular location">
    <subcellularLocation>
        <location evidence="1">Membrane</location>
        <topology evidence="1">Multi-pass membrane protein</topology>
    </subcellularLocation>
</comment>
<dbReference type="InterPro" id="IPR013525">
    <property type="entry name" value="ABC2_TM"/>
</dbReference>
<feature type="transmembrane region" description="Helical" evidence="9">
    <location>
        <begin position="416"/>
        <end position="435"/>
    </location>
</feature>